<evidence type="ECO:0000256" key="2">
    <source>
        <dbReference type="SAM" id="MobiDB-lite"/>
    </source>
</evidence>
<protein>
    <recommendedName>
        <fullName evidence="5">MORN repeat-containing protein 1</fullName>
    </recommendedName>
</protein>
<proteinExistence type="predicted"/>
<dbReference type="SMART" id="SM00698">
    <property type="entry name" value="MORN"/>
    <property type="match status" value="4"/>
</dbReference>
<accession>V8NI33</accession>
<reference evidence="3 4" key="1">
    <citation type="journal article" date="2013" name="Proc. Natl. Acad. Sci. U.S.A.">
        <title>The king cobra genome reveals dynamic gene evolution and adaptation in the snake venom system.</title>
        <authorList>
            <person name="Vonk F.J."/>
            <person name="Casewell N.R."/>
            <person name="Henkel C.V."/>
            <person name="Heimberg A.M."/>
            <person name="Jansen H.J."/>
            <person name="McCleary R.J."/>
            <person name="Kerkkamp H.M."/>
            <person name="Vos R.A."/>
            <person name="Guerreiro I."/>
            <person name="Calvete J.J."/>
            <person name="Wuster W."/>
            <person name="Woods A.E."/>
            <person name="Logan J.M."/>
            <person name="Harrison R.A."/>
            <person name="Castoe T.A."/>
            <person name="de Koning A.P."/>
            <person name="Pollock D.D."/>
            <person name="Yandell M."/>
            <person name="Calderon D."/>
            <person name="Renjifo C."/>
            <person name="Currier R.B."/>
            <person name="Salgado D."/>
            <person name="Pla D."/>
            <person name="Sanz L."/>
            <person name="Hyder A.S."/>
            <person name="Ribeiro J.M."/>
            <person name="Arntzen J.W."/>
            <person name="van den Thillart G.E."/>
            <person name="Boetzer M."/>
            <person name="Pirovano W."/>
            <person name="Dirks R.P."/>
            <person name="Spaink H.P."/>
            <person name="Duboule D."/>
            <person name="McGlinn E."/>
            <person name="Kini R.M."/>
            <person name="Richardson M.K."/>
        </authorList>
    </citation>
    <scope>NUCLEOTIDE SEQUENCE</scope>
    <source>
        <tissue evidence="3">Blood</tissue>
    </source>
</reference>
<evidence type="ECO:0008006" key="5">
    <source>
        <dbReference type="Google" id="ProtNLM"/>
    </source>
</evidence>
<comment type="caution">
    <text evidence="3">The sequence shown here is derived from an EMBL/GenBank/DDBJ whole genome shotgun (WGS) entry which is preliminary data.</text>
</comment>
<dbReference type="GO" id="GO:0005829">
    <property type="term" value="C:cytosol"/>
    <property type="evidence" value="ECO:0007669"/>
    <property type="project" value="TreeGrafter"/>
</dbReference>
<sequence>MAAERAASYCGEMKDQRRNGYGRYVYPNSFFKYEGQWKGGKKHGHGKLLLKDGSYYEGEFVDGEIVGHGLRYWASTGNTYSGQFLFGELHGHGVFHYGNGSKYEGEFSYGVREEMEINLRVTGSWIKDKAMEYFNALMEPCMRKITCPEGYKTSSQESVEAIEKQQILKSGGLSYPLMTVASASQPLQDIPPVVSKSGHASPEVVTSHERKPGHETKDSQRFLKLFNGNPNIEILGVESEFNHPGLLLDSGQASKDDDGYRAQSPSHHISSAALVNFSGQVVSVTGREGASVHSTKEDTQKSALETKIREQNVPWSSQ</sequence>
<feature type="region of interest" description="Disordered" evidence="2">
    <location>
        <begin position="194"/>
        <end position="217"/>
    </location>
</feature>
<dbReference type="Gene3D" id="2.20.110.10">
    <property type="entry name" value="Histone H3 K4-specific methyltransferase SET7/9 N-terminal domain"/>
    <property type="match status" value="2"/>
</dbReference>
<evidence type="ECO:0000256" key="1">
    <source>
        <dbReference type="ARBA" id="ARBA00022737"/>
    </source>
</evidence>
<dbReference type="InterPro" id="IPR003409">
    <property type="entry name" value="MORN"/>
</dbReference>
<feature type="region of interest" description="Disordered" evidence="2">
    <location>
        <begin position="287"/>
        <end position="318"/>
    </location>
</feature>
<feature type="compositionally biased region" description="Basic and acidic residues" evidence="2">
    <location>
        <begin position="294"/>
        <end position="310"/>
    </location>
</feature>
<dbReference type="PANTHER" id="PTHR43215">
    <property type="entry name" value="RADIAL SPOKE HEAD 1 HOMOLOG"/>
    <property type="match status" value="1"/>
</dbReference>
<dbReference type="EMBL" id="AZIM01004024">
    <property type="protein sequence ID" value="ETE61303.1"/>
    <property type="molecule type" value="Genomic_DNA"/>
</dbReference>
<dbReference type="PANTHER" id="PTHR43215:SF14">
    <property type="entry name" value="RADIAL SPOKE HEAD 1 HOMOLOG"/>
    <property type="match status" value="1"/>
</dbReference>
<feature type="compositionally biased region" description="Basic and acidic residues" evidence="2">
    <location>
        <begin position="206"/>
        <end position="217"/>
    </location>
</feature>
<gene>
    <name evidence="3" type="ORF">L345_12948</name>
</gene>
<dbReference type="Proteomes" id="UP000018936">
    <property type="component" value="Unassembled WGS sequence"/>
</dbReference>
<dbReference type="OrthoDB" id="423343at2759"/>
<name>V8NI33_OPHHA</name>
<organism evidence="3 4">
    <name type="scientific">Ophiophagus hannah</name>
    <name type="common">King cobra</name>
    <name type="synonym">Naja hannah</name>
    <dbReference type="NCBI Taxonomy" id="8665"/>
    <lineage>
        <taxon>Eukaryota</taxon>
        <taxon>Metazoa</taxon>
        <taxon>Chordata</taxon>
        <taxon>Craniata</taxon>
        <taxon>Vertebrata</taxon>
        <taxon>Euteleostomi</taxon>
        <taxon>Lepidosauria</taxon>
        <taxon>Squamata</taxon>
        <taxon>Bifurcata</taxon>
        <taxon>Unidentata</taxon>
        <taxon>Episquamata</taxon>
        <taxon>Toxicofera</taxon>
        <taxon>Serpentes</taxon>
        <taxon>Colubroidea</taxon>
        <taxon>Elapidae</taxon>
        <taxon>Elapinae</taxon>
        <taxon>Ophiophagus</taxon>
    </lineage>
</organism>
<dbReference type="Pfam" id="PF02493">
    <property type="entry name" value="MORN"/>
    <property type="match status" value="5"/>
</dbReference>
<dbReference type="AlphaFoldDB" id="V8NI33"/>
<keyword evidence="4" id="KW-1185">Reference proteome</keyword>
<feature type="non-terminal residue" evidence="3">
    <location>
        <position position="1"/>
    </location>
</feature>
<keyword evidence="1" id="KW-0677">Repeat</keyword>
<evidence type="ECO:0000313" key="4">
    <source>
        <dbReference type="Proteomes" id="UP000018936"/>
    </source>
</evidence>
<dbReference type="SUPFAM" id="SSF82185">
    <property type="entry name" value="Histone H3 K4-specific methyltransferase SET7/9 N-terminal domain"/>
    <property type="match status" value="1"/>
</dbReference>
<evidence type="ECO:0000313" key="3">
    <source>
        <dbReference type="EMBL" id="ETE61303.1"/>
    </source>
</evidence>